<dbReference type="SUPFAM" id="SSF88713">
    <property type="entry name" value="Glycoside hydrolase/deacetylase"/>
    <property type="match status" value="1"/>
</dbReference>
<feature type="region of interest" description="Disordered" evidence="1">
    <location>
        <begin position="39"/>
        <end position="97"/>
    </location>
</feature>
<dbReference type="Proteomes" id="UP000521922">
    <property type="component" value="Unassembled WGS sequence"/>
</dbReference>
<comment type="caution">
    <text evidence="2">The sequence shown here is derived from an EMBL/GenBank/DDBJ whole genome shotgun (WGS) entry which is preliminary data.</text>
</comment>
<evidence type="ECO:0000256" key="1">
    <source>
        <dbReference type="SAM" id="MobiDB-lite"/>
    </source>
</evidence>
<dbReference type="InterPro" id="IPR018763">
    <property type="entry name" value="DUF2334"/>
</dbReference>
<sequence length="597" mass="64099">MTREHPHHPVRRGVDRREALRAAGATGLAAALALPLATSAAAARPPGSRRGKHHSLSDVGKLVAPPPPPERRPRGPRRATQPPTAPLPAPPVPPGATLTAAAVTSATGTGLSTATKTLIVYDDSGPWGWLGELYAQQTANLVSHFGSWTTLPTRSYTAGLLSSHTALVYLGSTYDEPLPAALLSDVTATTKPVIWVYDNIWQLTAADTGFATRRGWTWKQFDTSAVATVTYQGQSLRRDTVNQSGIMDVVVSDASRASVLATAQRPDGTSFPWATRSGTFTYVGEVPFAYVDHGDRYLAFADLLFDALAPATATRHRAMVRIEDVGPDADPTEIRAVADYLASQSVPFTLAVYPRYVDPLGTLNDGVAEDYTLSAVPAVVNALKYAKTRGGTILMHGYTHQYSTVANPYDGVSANDFEFFRAHVDASNTVVYDGPVPEDSTTWATARLTSSDSVFTATRLGSPTIFEFPHYAGSATDYRAVAARFATRYDRGLYFGGLLTGAVDSTRLNGQYFPYAVKDLYGTKVLPECVGNVEPEPFNNHPARLPADLVATARANLVVRDGFASFFYHPYLGITYLQQVVTGIKALGYTFVAAGSV</sequence>
<reference evidence="2 3" key="1">
    <citation type="submission" date="2020-07" db="EMBL/GenBank/DDBJ databases">
        <title>Sequencing the genomes of 1000 actinobacteria strains.</title>
        <authorList>
            <person name="Klenk H.-P."/>
        </authorList>
    </citation>
    <scope>NUCLEOTIDE SEQUENCE [LARGE SCALE GENOMIC DNA]</scope>
    <source>
        <strain evidence="2 3">DSM 7487</strain>
    </source>
</reference>
<dbReference type="RefSeq" id="WP_179752235.1">
    <property type="nucleotide sequence ID" value="NZ_BAAAGN010000001.1"/>
</dbReference>
<dbReference type="AlphaFoldDB" id="A0A7Y9DLP8"/>
<protein>
    <submittedName>
        <fullName evidence="2">Uncharacterized protein YdaL</fullName>
    </submittedName>
</protein>
<dbReference type="EMBL" id="JACCBB010000001">
    <property type="protein sequence ID" value="NYD22908.1"/>
    <property type="molecule type" value="Genomic_DNA"/>
</dbReference>
<dbReference type="GO" id="GO:0005975">
    <property type="term" value="P:carbohydrate metabolic process"/>
    <property type="evidence" value="ECO:0007669"/>
    <property type="project" value="InterPro"/>
</dbReference>
<proteinExistence type="predicted"/>
<evidence type="ECO:0000313" key="2">
    <source>
        <dbReference type="EMBL" id="NYD22908.1"/>
    </source>
</evidence>
<evidence type="ECO:0000313" key="3">
    <source>
        <dbReference type="Proteomes" id="UP000521922"/>
    </source>
</evidence>
<dbReference type="Pfam" id="PF10096">
    <property type="entry name" value="DUF2334"/>
    <property type="match status" value="1"/>
</dbReference>
<dbReference type="InterPro" id="IPR006311">
    <property type="entry name" value="TAT_signal"/>
</dbReference>
<organism evidence="2 3">
    <name type="scientific">Kineococcus aurantiacus</name>
    <dbReference type="NCBI Taxonomy" id="37633"/>
    <lineage>
        <taxon>Bacteria</taxon>
        <taxon>Bacillati</taxon>
        <taxon>Actinomycetota</taxon>
        <taxon>Actinomycetes</taxon>
        <taxon>Kineosporiales</taxon>
        <taxon>Kineosporiaceae</taxon>
        <taxon>Kineococcus</taxon>
    </lineage>
</organism>
<feature type="compositionally biased region" description="Pro residues" evidence="1">
    <location>
        <begin position="83"/>
        <end position="94"/>
    </location>
</feature>
<dbReference type="InterPro" id="IPR011330">
    <property type="entry name" value="Glyco_hydro/deAcase_b/a-brl"/>
</dbReference>
<keyword evidence="3" id="KW-1185">Reference proteome</keyword>
<name>A0A7Y9DLP8_9ACTN</name>
<dbReference type="PROSITE" id="PS51318">
    <property type="entry name" value="TAT"/>
    <property type="match status" value="1"/>
</dbReference>
<gene>
    <name evidence="2" type="ORF">BJ968_002448</name>
</gene>
<dbReference type="CDD" id="cd10923">
    <property type="entry name" value="CE4_COG5298"/>
    <property type="match status" value="1"/>
</dbReference>
<accession>A0A7Y9DLP8</accession>